<feature type="transmembrane region" description="Helical" evidence="1">
    <location>
        <begin position="37"/>
        <end position="58"/>
    </location>
</feature>
<feature type="transmembrane region" description="Helical" evidence="1">
    <location>
        <begin position="70"/>
        <end position="91"/>
    </location>
</feature>
<protein>
    <recommendedName>
        <fullName evidence="2">Signal transduction histidine kinase internal region domain-containing protein</fullName>
    </recommendedName>
</protein>
<feature type="transmembrane region" description="Helical" evidence="1">
    <location>
        <begin position="7"/>
        <end position="25"/>
    </location>
</feature>
<dbReference type="Pfam" id="PF06580">
    <property type="entry name" value="His_kinase"/>
    <property type="match status" value="1"/>
</dbReference>
<keyword evidence="1" id="KW-0812">Transmembrane</keyword>
<dbReference type="InterPro" id="IPR050640">
    <property type="entry name" value="Bact_2-comp_sensor_kinase"/>
</dbReference>
<name>A0A420W0T1_9SPHI</name>
<evidence type="ECO:0000313" key="3">
    <source>
        <dbReference type="EMBL" id="RKO72188.1"/>
    </source>
</evidence>
<comment type="caution">
    <text evidence="3">The sequence shown here is derived from an EMBL/GenBank/DDBJ whole genome shotgun (WGS) entry which is preliminary data.</text>
</comment>
<feature type="domain" description="Signal transduction histidine kinase internal region" evidence="2">
    <location>
        <begin position="157"/>
        <end position="234"/>
    </location>
</feature>
<dbReference type="Proteomes" id="UP000282423">
    <property type="component" value="Unassembled WGS sequence"/>
</dbReference>
<dbReference type="InterPro" id="IPR010559">
    <property type="entry name" value="Sig_transdc_His_kin_internal"/>
</dbReference>
<dbReference type="OrthoDB" id="9809908at2"/>
<gene>
    <name evidence="3" type="ORF">D7322_08850</name>
</gene>
<accession>A0A420W0T1</accession>
<evidence type="ECO:0000256" key="1">
    <source>
        <dbReference type="SAM" id="Phobius"/>
    </source>
</evidence>
<dbReference type="GO" id="GO:0016020">
    <property type="term" value="C:membrane"/>
    <property type="evidence" value="ECO:0007669"/>
    <property type="project" value="InterPro"/>
</dbReference>
<dbReference type="AlphaFoldDB" id="A0A420W0T1"/>
<dbReference type="EMBL" id="RBWS01000006">
    <property type="protein sequence ID" value="RKO72188.1"/>
    <property type="molecule type" value="Genomic_DNA"/>
</dbReference>
<proteinExistence type="predicted"/>
<keyword evidence="4" id="KW-1185">Reference proteome</keyword>
<feature type="transmembrane region" description="Helical" evidence="1">
    <location>
        <begin position="111"/>
        <end position="134"/>
    </location>
</feature>
<evidence type="ECO:0000259" key="2">
    <source>
        <dbReference type="Pfam" id="PF06580"/>
    </source>
</evidence>
<sequence>MSKQYRILGVIISLAIGLAILPIKLTSEDLHSGNLFLAARTIRYTFTAGILAFLLHLYLNRNIFAARWIVVEYILRIIVIALIICLTSIVVDVIFNKFVKESSFTIAKEDLNWYLVILRCLLVSTVQFFVVFYLQLVEESQRRRLEIEKLNRSQLEANLSNLKEQMNPHFLFNTLNTLSAITNDVKVKDYVSEIANVYRYMLIHNKLNLVPLESELSFINSYLYIIKTRFGNSLNINIRIDECILPTKIPPLSLQLLLENAIKHNVASLDSPLAIDVYNDSENIIVSNSLLPKKTNYHSTGVGLNNLLNRYQLLFKQDIIIEQNTAVFSVKLPIIKS</sequence>
<reference evidence="3 4" key="1">
    <citation type="submission" date="2018-10" db="EMBL/GenBank/DDBJ databases">
        <title>Sphingobacterium sp. M05W1-28.</title>
        <authorList>
            <person name="Cai H."/>
        </authorList>
    </citation>
    <scope>NUCLEOTIDE SEQUENCE [LARGE SCALE GENOMIC DNA]</scope>
    <source>
        <strain evidence="3 4">M05W1-28</strain>
    </source>
</reference>
<evidence type="ECO:0000313" key="4">
    <source>
        <dbReference type="Proteomes" id="UP000282423"/>
    </source>
</evidence>
<dbReference type="PANTHER" id="PTHR34220:SF7">
    <property type="entry name" value="SENSOR HISTIDINE KINASE YPDA"/>
    <property type="match status" value="1"/>
</dbReference>
<dbReference type="RefSeq" id="WP_121123314.1">
    <property type="nucleotide sequence ID" value="NZ_RBWS01000006.1"/>
</dbReference>
<keyword evidence="1" id="KW-1133">Transmembrane helix</keyword>
<dbReference type="GO" id="GO:0000155">
    <property type="term" value="F:phosphorelay sensor kinase activity"/>
    <property type="evidence" value="ECO:0007669"/>
    <property type="project" value="InterPro"/>
</dbReference>
<organism evidence="3 4">
    <name type="scientific">Sphingobacterium puteale</name>
    <dbReference type="NCBI Taxonomy" id="2420510"/>
    <lineage>
        <taxon>Bacteria</taxon>
        <taxon>Pseudomonadati</taxon>
        <taxon>Bacteroidota</taxon>
        <taxon>Sphingobacteriia</taxon>
        <taxon>Sphingobacteriales</taxon>
        <taxon>Sphingobacteriaceae</taxon>
        <taxon>Sphingobacterium</taxon>
    </lineage>
</organism>
<keyword evidence="1" id="KW-0472">Membrane</keyword>
<dbReference type="PANTHER" id="PTHR34220">
    <property type="entry name" value="SENSOR HISTIDINE KINASE YPDA"/>
    <property type="match status" value="1"/>
</dbReference>